<proteinExistence type="inferred from homology"/>
<comment type="similarity">
    <text evidence="4">Belongs to the arginase family.</text>
</comment>
<organism evidence="5 6">
    <name type="scientific">Lactiplantibacillus fabifermentans DSM 21115</name>
    <dbReference type="NCBI Taxonomy" id="1413187"/>
    <lineage>
        <taxon>Bacteria</taxon>
        <taxon>Bacillati</taxon>
        <taxon>Bacillota</taxon>
        <taxon>Bacilli</taxon>
        <taxon>Lactobacillales</taxon>
        <taxon>Lactobacillaceae</taxon>
        <taxon>Lactiplantibacillus</taxon>
    </lineage>
</organism>
<dbReference type="Pfam" id="PF00491">
    <property type="entry name" value="Arginase"/>
    <property type="match status" value="1"/>
</dbReference>
<dbReference type="GO" id="GO:0030145">
    <property type="term" value="F:manganese ion binding"/>
    <property type="evidence" value="ECO:0007669"/>
    <property type="project" value="TreeGrafter"/>
</dbReference>
<dbReference type="SUPFAM" id="SSF52768">
    <property type="entry name" value="Arginase/deacetylase"/>
    <property type="match status" value="1"/>
</dbReference>
<keyword evidence="2" id="KW-0378">Hydrolase</keyword>
<dbReference type="EMBL" id="AYGX02000023">
    <property type="protein sequence ID" value="KRO28974.1"/>
    <property type="molecule type" value="Genomic_DNA"/>
</dbReference>
<comment type="caution">
    <text evidence="5">The sequence shown here is derived from an EMBL/GenBank/DDBJ whole genome shotgun (WGS) entry which is preliminary data.</text>
</comment>
<dbReference type="InterPro" id="IPR006035">
    <property type="entry name" value="Ureohydrolase"/>
</dbReference>
<dbReference type="CDD" id="cd09999">
    <property type="entry name" value="Arginase-like_1"/>
    <property type="match status" value="1"/>
</dbReference>
<dbReference type="AlphaFoldDB" id="A0A0R2NTI3"/>
<evidence type="ECO:0000256" key="1">
    <source>
        <dbReference type="ARBA" id="ARBA00022723"/>
    </source>
</evidence>
<keyword evidence="6" id="KW-1185">Reference proteome</keyword>
<keyword evidence="3" id="KW-0464">Manganese</keyword>
<dbReference type="Gene3D" id="3.40.800.10">
    <property type="entry name" value="Ureohydrolase domain"/>
    <property type="match status" value="1"/>
</dbReference>
<dbReference type="PANTHER" id="PTHR43782">
    <property type="entry name" value="ARGINASE"/>
    <property type="match status" value="1"/>
</dbReference>
<evidence type="ECO:0000256" key="3">
    <source>
        <dbReference type="ARBA" id="ARBA00023211"/>
    </source>
</evidence>
<keyword evidence="1" id="KW-0479">Metal-binding</keyword>
<dbReference type="InterPro" id="IPR023696">
    <property type="entry name" value="Ureohydrolase_dom_sf"/>
</dbReference>
<evidence type="ECO:0000313" key="5">
    <source>
        <dbReference type="EMBL" id="KRO28974.1"/>
    </source>
</evidence>
<dbReference type="Proteomes" id="UP000050920">
    <property type="component" value="Unassembled WGS sequence"/>
</dbReference>
<gene>
    <name evidence="5" type="ORF">DY78_GL001664</name>
</gene>
<protein>
    <submittedName>
        <fullName evidence="5">Arginase</fullName>
    </submittedName>
</protein>
<dbReference type="GO" id="GO:0004053">
    <property type="term" value="F:arginase activity"/>
    <property type="evidence" value="ECO:0007669"/>
    <property type="project" value="TreeGrafter"/>
</dbReference>
<dbReference type="RefSeq" id="WP_024626332.1">
    <property type="nucleotide sequence ID" value="NZ_AYGX02000023.1"/>
</dbReference>
<sequence>MTKTLRLLAPDWQAGDQPVYYLGAQLLSWLAPKNAQQTEVRLPITAPDGEPLARENGVTAQATVRNNVQLAQDAITTEQPDKIITFGGNCLVSQAPFSYLHEKYDEDLGVLWLDAHPDISTPTIFQNEHAMVLGNLLGHGDPALAELVAQPFNPNHIRYVGLQQPTTDEVPLLQQLGLSYQLETDTDIDIAAIQAWITAHHFKHLAIHFDLDVLDPQWFKGQYFAEPGRVDFPAAAGKLTPAIVLQLLAQLSADNDIVGLTLAEYLPWDAVTLQKFMAKINIFGRL</sequence>
<evidence type="ECO:0000313" key="6">
    <source>
        <dbReference type="Proteomes" id="UP000050920"/>
    </source>
</evidence>
<accession>A0A0R2NTI3</accession>
<dbReference type="GO" id="GO:0005829">
    <property type="term" value="C:cytosol"/>
    <property type="evidence" value="ECO:0007669"/>
    <property type="project" value="TreeGrafter"/>
</dbReference>
<evidence type="ECO:0000256" key="4">
    <source>
        <dbReference type="PROSITE-ProRule" id="PRU00742"/>
    </source>
</evidence>
<name>A0A0R2NTI3_9LACO</name>
<dbReference type="PROSITE" id="PS51409">
    <property type="entry name" value="ARGINASE_2"/>
    <property type="match status" value="1"/>
</dbReference>
<evidence type="ECO:0000256" key="2">
    <source>
        <dbReference type="ARBA" id="ARBA00022801"/>
    </source>
</evidence>
<dbReference type="PANTHER" id="PTHR43782:SF3">
    <property type="entry name" value="ARGINASE"/>
    <property type="match status" value="1"/>
</dbReference>
<reference evidence="5 6" key="1">
    <citation type="journal article" date="2015" name="Genome Announc.">
        <title>Expanding the biotechnology potential of lactobacilli through comparative genomics of 213 strains and associated genera.</title>
        <authorList>
            <person name="Sun Z."/>
            <person name="Harris H.M."/>
            <person name="McCann A."/>
            <person name="Guo C."/>
            <person name="Argimon S."/>
            <person name="Zhang W."/>
            <person name="Yang X."/>
            <person name="Jeffery I.B."/>
            <person name="Cooney J.C."/>
            <person name="Kagawa T.F."/>
            <person name="Liu W."/>
            <person name="Song Y."/>
            <person name="Salvetti E."/>
            <person name="Wrobel A."/>
            <person name="Rasinkangas P."/>
            <person name="Parkhill J."/>
            <person name="Rea M.C."/>
            <person name="O'Sullivan O."/>
            <person name="Ritari J."/>
            <person name="Douillard F.P."/>
            <person name="Paul Ross R."/>
            <person name="Yang R."/>
            <person name="Briner A.E."/>
            <person name="Felis G.E."/>
            <person name="de Vos W.M."/>
            <person name="Barrangou R."/>
            <person name="Klaenhammer T.R."/>
            <person name="Caufield P.W."/>
            <person name="Cui Y."/>
            <person name="Zhang H."/>
            <person name="O'Toole P.W."/>
        </authorList>
    </citation>
    <scope>NUCLEOTIDE SEQUENCE [LARGE SCALE GENOMIC DNA]</scope>
    <source>
        <strain evidence="5 6">DSM 21115</strain>
    </source>
</reference>